<dbReference type="InterPro" id="IPR052934">
    <property type="entry name" value="Methyl-DNA_Rec/Restrict_Enz"/>
</dbReference>
<feature type="domain" description="ATPase dynein-related AAA" evidence="1">
    <location>
        <begin position="334"/>
        <end position="473"/>
    </location>
</feature>
<dbReference type="PANTHER" id="PTHR37291:SF1">
    <property type="entry name" value="TYPE IV METHYL-DIRECTED RESTRICTION ENZYME ECOKMCRB SUBUNIT"/>
    <property type="match status" value="1"/>
</dbReference>
<dbReference type="Proteomes" id="UP001148125">
    <property type="component" value="Unassembled WGS sequence"/>
</dbReference>
<comment type="caution">
    <text evidence="2">The sequence shown here is derived from an EMBL/GenBank/DDBJ whole genome shotgun (WGS) entry which is preliminary data.</text>
</comment>
<evidence type="ECO:0000313" key="2">
    <source>
        <dbReference type="EMBL" id="MDE5414176.1"/>
    </source>
</evidence>
<dbReference type="InterPro" id="IPR027417">
    <property type="entry name" value="P-loop_NTPase"/>
</dbReference>
<dbReference type="EMBL" id="JAOTPO010000008">
    <property type="protein sequence ID" value="MDE5414176.1"/>
    <property type="molecule type" value="Genomic_DNA"/>
</dbReference>
<dbReference type="Pfam" id="PF07728">
    <property type="entry name" value="AAA_5"/>
    <property type="match status" value="1"/>
</dbReference>
<gene>
    <name evidence="2" type="ORF">N7Z68_12400</name>
</gene>
<dbReference type="Gene3D" id="3.40.50.300">
    <property type="entry name" value="P-loop containing nucleotide triphosphate hydrolases"/>
    <property type="match status" value="1"/>
</dbReference>
<evidence type="ECO:0000313" key="3">
    <source>
        <dbReference type="Proteomes" id="UP001148125"/>
    </source>
</evidence>
<keyword evidence="3" id="KW-1185">Reference proteome</keyword>
<dbReference type="PANTHER" id="PTHR37291">
    <property type="entry name" value="5-METHYLCYTOSINE-SPECIFIC RESTRICTION ENZYME B"/>
    <property type="match status" value="1"/>
</dbReference>
<organism evidence="2 3">
    <name type="scientific">Alkalihalobacterium chitinilyticum</name>
    <dbReference type="NCBI Taxonomy" id="2980103"/>
    <lineage>
        <taxon>Bacteria</taxon>
        <taxon>Bacillati</taxon>
        <taxon>Bacillota</taxon>
        <taxon>Bacilli</taxon>
        <taxon>Bacillales</taxon>
        <taxon>Bacillaceae</taxon>
        <taxon>Alkalihalobacterium</taxon>
    </lineage>
</organism>
<accession>A0ABT5VFF0</accession>
<evidence type="ECO:0000259" key="1">
    <source>
        <dbReference type="Pfam" id="PF07728"/>
    </source>
</evidence>
<reference evidence="2" key="1">
    <citation type="submission" date="2024-05" db="EMBL/GenBank/DDBJ databases">
        <title>Alkalihalobacillus sp. strain MEB203 novel alkaliphilic bacterium from Lonar Lake, India.</title>
        <authorList>
            <person name="Joshi A."/>
            <person name="Thite S."/>
            <person name="Mengade P."/>
        </authorList>
    </citation>
    <scope>NUCLEOTIDE SEQUENCE</scope>
    <source>
        <strain evidence="2">MEB 203</strain>
    </source>
</reference>
<name>A0ABT5VFF0_9BACI</name>
<sequence>MKHIFIELAKRNNEIKTLSSHKPNWITKVDQSGIYVETEASRQKQERGESSERGAHIQFDYMLIAWEEFTNKRVAIANDFVQTRGRTSFLMAFFAKLPFVEVVQKNGATAIALKEFKTDELPSIKFYRVVDYLNEIIEGIHDPENMRGDIEQARMMASARQDLRLLKVLKDQNKKNVDLIKKYKEDVNRNDIFKEQILKVEFFTITLILLDLLRDLSTKEKKHALLEISMLIVRNSQGDNLMLESVAVKRTNNVINWLQEVHLIDESYVPIFPKGVGYQVFPSNVEQIHEEEEVHLPSRELVNHMYQYITGKGFYYEKDEVTNLYLSLKTKPFVIISGISGTGKTKIVQWFAESVGATERNGQLTIIPVRPDWSDGSDLLGYVDIKGDFKEGPLTKILVNAIENPNRPYFVLLDEMNLARVEHYFSDLLSVMESRKWENGKLMTSPVLDEKTLENEIYLPSNVYIIGTVNMDETTYPFSKKVLDRANTIEFNRVKLDYLRFLTDTEEIDSVTIHNEAFETKYLHLKDVYTQQAKLVEDVTEEIVKINEALQMIAAHVGYRVRDEICFYMAYNEKGNLLSYNDALDRCILQKILPRISGSDTRVDRVLKGLYKVFTNKELTDVKSVTDDDIALAKYPKSTEKVVEMMRRLDEDGFTSFWIGS</sequence>
<protein>
    <submittedName>
        <fullName evidence="2">AAA family ATPase</fullName>
    </submittedName>
</protein>
<proteinExistence type="predicted"/>
<dbReference type="InterPro" id="IPR011704">
    <property type="entry name" value="ATPase_dyneun-rel_AAA"/>
</dbReference>
<dbReference type="SUPFAM" id="SSF52540">
    <property type="entry name" value="P-loop containing nucleoside triphosphate hydrolases"/>
    <property type="match status" value="1"/>
</dbReference>